<evidence type="ECO:0000313" key="4">
    <source>
        <dbReference type="Proteomes" id="UP000053300"/>
    </source>
</evidence>
<name>A0A0W7Z5I0_9BURK</name>
<evidence type="ECO:0000313" key="5">
    <source>
        <dbReference type="Proteomes" id="UP000242792"/>
    </source>
</evidence>
<evidence type="ECO:0000313" key="2">
    <source>
        <dbReference type="EMBL" id="AQZ97631.1"/>
    </source>
</evidence>
<sequence length="220" mass="24042">MLQSAGLHKDSQAFVTRPVHNGQSDLQGCSMSSSTSLDTHAPRPPAATLQRWQRLCGDQALVCLHLFAHSSQVLIYAQPHGSDAPVALQLPLGLDLLAQQVFGNRMPNEAQLEHGIMLVEDTIMPVATQIPAHSMLLLNDRLLHAVGRSALGRAQAHTHSVRREAVETLFNLLVMQAMHPQVPIHDVPQTPQAAAALLILREVLHHWQLESVLLDDQPSG</sequence>
<dbReference type="EMBL" id="CP020121">
    <property type="protein sequence ID" value="AQZ97631.1"/>
    <property type="molecule type" value="Genomic_DNA"/>
</dbReference>
<dbReference type="EMBL" id="LPXH01000014">
    <property type="protein sequence ID" value="KUF42436.1"/>
    <property type="molecule type" value="Genomic_DNA"/>
</dbReference>
<gene>
    <name evidence="3" type="ORF">AS359_12140</name>
    <name evidence="2" type="ORF">B5M06_04470</name>
</gene>
<dbReference type="Proteomes" id="UP000242792">
    <property type="component" value="Chromosome"/>
</dbReference>
<accession>A0A1V0BCP9</accession>
<feature type="compositionally biased region" description="Polar residues" evidence="1">
    <location>
        <begin position="25"/>
        <end position="38"/>
    </location>
</feature>
<proteinExistence type="predicted"/>
<dbReference type="KEGG" id="cke:B5M06_04470"/>
<reference evidence="2 5" key="2">
    <citation type="submission" date="2017-03" db="EMBL/GenBank/DDBJ databases">
        <title>Rapid Whole Genome Sequencing of Comamonas kerstersii Causing Continuous ambulatory Peritoneal Dialysis-Associated Peritonitis.</title>
        <authorList>
            <person name="Zheng B."/>
        </authorList>
    </citation>
    <scope>NUCLEOTIDE SEQUENCE [LARGE SCALE GENOMIC DNA]</scope>
    <source>
        <strain evidence="2 5">8943</strain>
    </source>
</reference>
<evidence type="ECO:0000313" key="3">
    <source>
        <dbReference type="EMBL" id="KUF42436.1"/>
    </source>
</evidence>
<dbReference type="Proteomes" id="UP000053300">
    <property type="component" value="Unassembled WGS sequence"/>
</dbReference>
<reference evidence="3 4" key="1">
    <citation type="submission" date="2015-12" db="EMBL/GenBank/DDBJ databases">
        <title>Complete genome sequence of a multi-drug resistant strain Acidovorax sp. 12322-1.</title>
        <authorList>
            <person name="Ming D."/>
            <person name="Wang M."/>
            <person name="Hu S."/>
            <person name="Zhou Y."/>
            <person name="Jiang T."/>
        </authorList>
    </citation>
    <scope>NUCLEOTIDE SEQUENCE [LARGE SCALE GENOMIC DNA]</scope>
    <source>
        <strain evidence="3 4">12322-1</strain>
    </source>
</reference>
<dbReference type="OrthoDB" id="6504658at2"/>
<organism evidence="3 4">
    <name type="scientific">Comamonas kerstersii</name>
    <dbReference type="NCBI Taxonomy" id="225992"/>
    <lineage>
        <taxon>Bacteria</taxon>
        <taxon>Pseudomonadati</taxon>
        <taxon>Pseudomonadota</taxon>
        <taxon>Betaproteobacteria</taxon>
        <taxon>Burkholderiales</taxon>
        <taxon>Comamonadaceae</taxon>
        <taxon>Comamonas</taxon>
    </lineage>
</organism>
<keyword evidence="4" id="KW-1185">Reference proteome</keyword>
<dbReference type="AlphaFoldDB" id="A0A0W7Z5I0"/>
<accession>A0A0W7Z5I0</accession>
<feature type="region of interest" description="Disordered" evidence="1">
    <location>
        <begin position="25"/>
        <end position="44"/>
    </location>
</feature>
<evidence type="ECO:0000256" key="1">
    <source>
        <dbReference type="SAM" id="MobiDB-lite"/>
    </source>
</evidence>
<dbReference type="STRING" id="225992.B5M06_04470"/>
<protein>
    <submittedName>
        <fullName evidence="3">Uncharacterized protein</fullName>
    </submittedName>
</protein>